<dbReference type="PROSITE" id="PS01124">
    <property type="entry name" value="HTH_ARAC_FAMILY_2"/>
    <property type="match status" value="1"/>
</dbReference>
<dbReference type="InterPro" id="IPR018062">
    <property type="entry name" value="HTH_AraC-typ_CS"/>
</dbReference>
<dbReference type="Gene3D" id="1.10.10.60">
    <property type="entry name" value="Homeodomain-like"/>
    <property type="match status" value="1"/>
</dbReference>
<dbReference type="InterPro" id="IPR009057">
    <property type="entry name" value="Homeodomain-like_sf"/>
</dbReference>
<keyword evidence="8" id="KW-1185">Reference proteome</keyword>
<dbReference type="RefSeq" id="WP_136598399.1">
    <property type="nucleotide sequence ID" value="NZ_STGV01000003.1"/>
</dbReference>
<sequence length="366" mass="39975">MIFVPLSFLVAMLLAVFLIRLLRENPRAWQSHGLFVRLIALHIVQSLLIGLRWGYGVEAVLWLLPILASLVPVLTFLAFRDLAREASGVTMRDWPHLLPVLACIGFFFTWRLPLDLVLIASFLGYGLALLWIARFGPDGLVASRLDGSLRSYRALLLTAAALILSAFTDIAISLDMTYAAGRNSPMVVSAATTLILLLLGIGAATAGQSEALQEGPSGSTTTAAGGVDHPAQTGANPIRSPREDEYHLAARLDALMADRRLFADTDLNLTRLARRLAVPARAVSEAVNRVHGISVSHYVNNQRVKEACRLLSETEMPITCILFEAGFMTKSNFNREFLRVTGESPTDWRRRMSLLPSGETVAQSAG</sequence>
<dbReference type="EMBL" id="STGV01000003">
    <property type="protein sequence ID" value="THV22955.1"/>
    <property type="molecule type" value="Genomic_DNA"/>
</dbReference>
<feature type="transmembrane region" description="Helical" evidence="5">
    <location>
        <begin position="59"/>
        <end position="79"/>
    </location>
</feature>
<dbReference type="PANTHER" id="PTHR43280">
    <property type="entry name" value="ARAC-FAMILY TRANSCRIPTIONAL REGULATOR"/>
    <property type="match status" value="1"/>
</dbReference>
<proteinExistence type="predicted"/>
<dbReference type="Proteomes" id="UP000308828">
    <property type="component" value="Unassembled WGS sequence"/>
</dbReference>
<comment type="caution">
    <text evidence="7">The sequence shown here is derived from an EMBL/GenBank/DDBJ whole genome shotgun (WGS) entry which is preliminary data.</text>
</comment>
<keyword evidence="5" id="KW-0812">Transmembrane</keyword>
<feature type="region of interest" description="Disordered" evidence="4">
    <location>
        <begin position="210"/>
        <end position="242"/>
    </location>
</feature>
<evidence type="ECO:0000256" key="1">
    <source>
        <dbReference type="ARBA" id="ARBA00023015"/>
    </source>
</evidence>
<dbReference type="AlphaFoldDB" id="A0A4S8P150"/>
<feature type="transmembrane region" description="Helical" evidence="5">
    <location>
        <begin position="116"/>
        <end position="133"/>
    </location>
</feature>
<keyword evidence="1" id="KW-0805">Transcription regulation</keyword>
<feature type="transmembrane region" description="Helical" evidence="5">
    <location>
        <begin position="154"/>
        <end position="174"/>
    </location>
</feature>
<dbReference type="PROSITE" id="PS00041">
    <property type="entry name" value="HTH_ARAC_FAMILY_1"/>
    <property type="match status" value="1"/>
</dbReference>
<keyword evidence="2" id="KW-0238">DNA-binding</keyword>
<evidence type="ECO:0000259" key="6">
    <source>
        <dbReference type="PROSITE" id="PS01124"/>
    </source>
</evidence>
<evidence type="ECO:0000256" key="4">
    <source>
        <dbReference type="SAM" id="MobiDB-lite"/>
    </source>
</evidence>
<dbReference type="SUPFAM" id="SSF46689">
    <property type="entry name" value="Homeodomain-like"/>
    <property type="match status" value="1"/>
</dbReference>
<protein>
    <submittedName>
        <fullName evidence="7">Helix-turn-helix transcriptional regulator</fullName>
    </submittedName>
</protein>
<evidence type="ECO:0000256" key="2">
    <source>
        <dbReference type="ARBA" id="ARBA00023125"/>
    </source>
</evidence>
<feature type="transmembrane region" description="Helical" evidence="5">
    <location>
        <begin position="6"/>
        <end position="22"/>
    </location>
</feature>
<dbReference type="OrthoDB" id="345413at2"/>
<keyword evidence="5" id="KW-1133">Transmembrane helix</keyword>
<feature type="domain" description="HTH araC/xylS-type" evidence="6">
    <location>
        <begin position="246"/>
        <end position="351"/>
    </location>
</feature>
<evidence type="ECO:0000313" key="8">
    <source>
        <dbReference type="Proteomes" id="UP000308828"/>
    </source>
</evidence>
<dbReference type="Pfam" id="PF12833">
    <property type="entry name" value="HTH_18"/>
    <property type="match status" value="1"/>
</dbReference>
<dbReference type="PANTHER" id="PTHR43280:SF29">
    <property type="entry name" value="ARAC-FAMILY TRANSCRIPTIONAL REGULATOR"/>
    <property type="match status" value="1"/>
</dbReference>
<gene>
    <name evidence="7" type="ORF">FAA97_09985</name>
</gene>
<dbReference type="InterPro" id="IPR018060">
    <property type="entry name" value="HTH_AraC"/>
</dbReference>
<organism evidence="7 8">
    <name type="scientific">Peteryoungia ipomoeae</name>
    <dbReference type="NCBI Taxonomy" id="1210932"/>
    <lineage>
        <taxon>Bacteria</taxon>
        <taxon>Pseudomonadati</taxon>
        <taxon>Pseudomonadota</taxon>
        <taxon>Alphaproteobacteria</taxon>
        <taxon>Hyphomicrobiales</taxon>
        <taxon>Rhizobiaceae</taxon>
        <taxon>Peteryoungia</taxon>
    </lineage>
</organism>
<evidence type="ECO:0000256" key="3">
    <source>
        <dbReference type="ARBA" id="ARBA00023163"/>
    </source>
</evidence>
<name>A0A4S8P150_9HYPH</name>
<evidence type="ECO:0000256" key="5">
    <source>
        <dbReference type="SAM" id="Phobius"/>
    </source>
</evidence>
<dbReference type="SMART" id="SM00342">
    <property type="entry name" value="HTH_ARAC"/>
    <property type="match status" value="1"/>
</dbReference>
<feature type="compositionally biased region" description="Low complexity" evidence="4">
    <location>
        <begin position="217"/>
        <end position="226"/>
    </location>
</feature>
<dbReference type="GO" id="GO:0003700">
    <property type="term" value="F:DNA-binding transcription factor activity"/>
    <property type="evidence" value="ECO:0007669"/>
    <property type="project" value="InterPro"/>
</dbReference>
<dbReference type="GO" id="GO:0043565">
    <property type="term" value="F:sequence-specific DNA binding"/>
    <property type="evidence" value="ECO:0007669"/>
    <property type="project" value="InterPro"/>
</dbReference>
<evidence type="ECO:0000313" key="7">
    <source>
        <dbReference type="EMBL" id="THV22955.1"/>
    </source>
</evidence>
<feature type="transmembrane region" description="Helical" evidence="5">
    <location>
        <begin position="186"/>
        <end position="206"/>
    </location>
</feature>
<accession>A0A4S8P150</accession>
<keyword evidence="3" id="KW-0804">Transcription</keyword>
<feature type="transmembrane region" description="Helical" evidence="5">
    <location>
        <begin position="34"/>
        <end position="53"/>
    </location>
</feature>
<keyword evidence="5" id="KW-0472">Membrane</keyword>
<reference evidence="7 8" key="1">
    <citation type="submission" date="2019-04" db="EMBL/GenBank/DDBJ databases">
        <title>Genome sequence of strain shin9-1.</title>
        <authorList>
            <person name="Gao J."/>
            <person name="Sun J."/>
        </authorList>
    </citation>
    <scope>NUCLEOTIDE SEQUENCE [LARGE SCALE GENOMIC DNA]</scope>
    <source>
        <strain evidence="8">shin9-1</strain>
    </source>
</reference>
<feature type="transmembrane region" description="Helical" evidence="5">
    <location>
        <begin position="91"/>
        <end position="110"/>
    </location>
</feature>